<comment type="subcellular location">
    <subcellularLocation>
        <location evidence="1">Membrane</location>
    </subcellularLocation>
</comment>
<keyword evidence="2 5" id="KW-0812">Transmembrane</keyword>
<dbReference type="GO" id="GO:0016020">
    <property type="term" value="C:membrane"/>
    <property type="evidence" value="ECO:0007669"/>
    <property type="project" value="UniProtKB-SubCell"/>
</dbReference>
<dbReference type="SUPFAM" id="SSF81321">
    <property type="entry name" value="Family A G protein-coupled receptor-like"/>
    <property type="match status" value="1"/>
</dbReference>
<dbReference type="RefSeq" id="XP_011455628.1">
    <property type="nucleotide sequence ID" value="XM_011457326.4"/>
</dbReference>
<organism evidence="7 8">
    <name type="scientific">Magallana gigas</name>
    <name type="common">Pacific oyster</name>
    <name type="synonym">Crassostrea gigas</name>
    <dbReference type="NCBI Taxonomy" id="29159"/>
    <lineage>
        <taxon>Eukaryota</taxon>
        <taxon>Metazoa</taxon>
        <taxon>Spiralia</taxon>
        <taxon>Lophotrochozoa</taxon>
        <taxon>Mollusca</taxon>
        <taxon>Bivalvia</taxon>
        <taxon>Autobranchia</taxon>
        <taxon>Pteriomorphia</taxon>
        <taxon>Ostreida</taxon>
        <taxon>Ostreoidea</taxon>
        <taxon>Ostreidae</taxon>
        <taxon>Magallana</taxon>
    </lineage>
</organism>
<sequence length="387" mass="44361">MVRGEINFALNLSYGDAIFLQDSAGNNTALQNAFYMQYVVNGIILPILSVFGVFGNILTMVVLWRREMHSTTILFLRALVLTDTGIIVVVALTVTPFTLSFFHPGLWYFKDVIYPNVFTPVTYIVMVIQQCNVWITVSVSVERYISICHPFKAAKICTKRRTWIILFAICGISIIYNIPRIFANRSKSPCSPTDDRECYMLVDTTFGKTTFYTKVYMVWMYAALIYIIPLTLLAVLNCLIIMELMRMRARRIGTNIQDDNEANLSLILVLIVIVFICCQTPGLFSQFDFLFDPIVFIQWIAFGNTLFVTNSSVNFLIYTAVGRRFRKVLLKMFKKIFGQSVFSRSRNSGSSSDHELLETLRSTVHYRDSEVTQVNDIHKLEKIRLTS</sequence>
<evidence type="ECO:0000313" key="7">
    <source>
        <dbReference type="EnsemblMetazoa" id="G3282.5:cds"/>
    </source>
</evidence>
<feature type="transmembrane region" description="Helical" evidence="5">
    <location>
        <begin position="296"/>
        <end position="321"/>
    </location>
</feature>
<dbReference type="EnsemblMetazoa" id="G3282.14">
    <property type="protein sequence ID" value="G3282.14:cds"/>
    <property type="gene ID" value="G3282"/>
</dbReference>
<dbReference type="PANTHER" id="PTHR46641">
    <property type="entry name" value="FMRFAMIDE RECEPTOR-RELATED"/>
    <property type="match status" value="1"/>
</dbReference>
<dbReference type="InterPro" id="IPR017452">
    <property type="entry name" value="GPCR_Rhodpsn_7TM"/>
</dbReference>
<dbReference type="EnsemblMetazoa" id="G3282.9">
    <property type="protein sequence ID" value="G3282.9:cds"/>
    <property type="gene ID" value="G3282"/>
</dbReference>
<keyword evidence="3 5" id="KW-1133">Transmembrane helix</keyword>
<dbReference type="EnsemblMetazoa" id="G3282.2">
    <property type="protein sequence ID" value="G3282.2:cds"/>
    <property type="gene ID" value="G3282"/>
</dbReference>
<dbReference type="Gene3D" id="1.20.1070.10">
    <property type="entry name" value="Rhodopsin 7-helix transmembrane proteins"/>
    <property type="match status" value="1"/>
</dbReference>
<dbReference type="CDD" id="cd14978">
    <property type="entry name" value="7tmA_FMRFamide_R-like"/>
    <property type="match status" value="1"/>
</dbReference>
<dbReference type="EnsemblMetazoa" id="G3282.10">
    <property type="protein sequence ID" value="G3282.10:cds"/>
    <property type="gene ID" value="G3282"/>
</dbReference>
<dbReference type="AlphaFoldDB" id="A0A8W8MHI6"/>
<dbReference type="PANTHER" id="PTHR46641:SF2">
    <property type="entry name" value="FMRFAMIDE RECEPTOR"/>
    <property type="match status" value="1"/>
</dbReference>
<evidence type="ECO:0000256" key="4">
    <source>
        <dbReference type="ARBA" id="ARBA00023136"/>
    </source>
</evidence>
<feature type="transmembrane region" description="Helical" evidence="5">
    <location>
        <begin position="76"/>
        <end position="101"/>
    </location>
</feature>
<dbReference type="RefSeq" id="XP_034311160.1">
    <property type="nucleotide sequence ID" value="XM_034455269.2"/>
</dbReference>
<dbReference type="InterPro" id="IPR000276">
    <property type="entry name" value="GPCR_Rhodpsn"/>
</dbReference>
<protein>
    <recommendedName>
        <fullName evidence="6">G-protein coupled receptors family 1 profile domain-containing protein</fullName>
    </recommendedName>
</protein>
<dbReference type="OrthoDB" id="6281784at2759"/>
<dbReference type="EnsemblMetazoa" id="G3282.7">
    <property type="protein sequence ID" value="G3282.7:cds"/>
    <property type="gene ID" value="G3282"/>
</dbReference>
<evidence type="ECO:0000256" key="2">
    <source>
        <dbReference type="ARBA" id="ARBA00022692"/>
    </source>
</evidence>
<dbReference type="OMA" id="PIACANY"/>
<dbReference type="InterPro" id="IPR052954">
    <property type="entry name" value="GPCR-Ligand_Int"/>
</dbReference>
<feature type="transmembrane region" description="Helical" evidence="5">
    <location>
        <begin position="263"/>
        <end position="284"/>
    </location>
</feature>
<dbReference type="EnsemblMetazoa" id="G3282.1">
    <property type="protein sequence ID" value="G3282.1:cds"/>
    <property type="gene ID" value="G3282"/>
</dbReference>
<dbReference type="GO" id="GO:0004930">
    <property type="term" value="F:G protein-coupled receptor activity"/>
    <property type="evidence" value="ECO:0007669"/>
    <property type="project" value="InterPro"/>
</dbReference>
<feature type="transmembrane region" description="Helical" evidence="5">
    <location>
        <begin position="43"/>
        <end position="64"/>
    </location>
</feature>
<keyword evidence="8" id="KW-1185">Reference proteome</keyword>
<keyword evidence="4 5" id="KW-0472">Membrane</keyword>
<dbReference type="PRINTS" id="PR00237">
    <property type="entry name" value="GPCRRHODOPSN"/>
</dbReference>
<dbReference type="EnsemblMetazoa" id="G3282.12">
    <property type="protein sequence ID" value="G3282.12:cds"/>
    <property type="gene ID" value="G3282"/>
</dbReference>
<feature type="transmembrane region" description="Helical" evidence="5">
    <location>
        <begin position="218"/>
        <end position="242"/>
    </location>
</feature>
<evidence type="ECO:0000313" key="8">
    <source>
        <dbReference type="Proteomes" id="UP000005408"/>
    </source>
</evidence>
<dbReference type="EnsemblMetazoa" id="G3282.8">
    <property type="protein sequence ID" value="G3282.8:cds"/>
    <property type="gene ID" value="G3282"/>
</dbReference>
<dbReference type="RefSeq" id="XP_011455627.1">
    <property type="nucleotide sequence ID" value="XM_011457325.4"/>
</dbReference>
<evidence type="ECO:0000256" key="1">
    <source>
        <dbReference type="ARBA" id="ARBA00004370"/>
    </source>
</evidence>
<evidence type="ECO:0000256" key="5">
    <source>
        <dbReference type="SAM" id="Phobius"/>
    </source>
</evidence>
<dbReference type="PROSITE" id="PS50262">
    <property type="entry name" value="G_PROTEIN_RECEP_F1_2"/>
    <property type="match status" value="1"/>
</dbReference>
<dbReference type="KEGG" id="crg:105348058"/>
<feature type="domain" description="G-protein coupled receptors family 1 profile" evidence="6">
    <location>
        <begin position="55"/>
        <end position="318"/>
    </location>
</feature>
<dbReference type="EnsemblMetazoa" id="G3282.4">
    <property type="protein sequence ID" value="G3282.4:cds"/>
    <property type="gene ID" value="G3282"/>
</dbReference>
<name>A0A8W8MHI6_MAGGI</name>
<dbReference type="Pfam" id="PF00001">
    <property type="entry name" value="7tm_1"/>
    <property type="match status" value="1"/>
</dbReference>
<dbReference type="EnsemblMetazoa" id="G3282.13">
    <property type="protein sequence ID" value="G3282.13:cds"/>
    <property type="gene ID" value="G3282"/>
</dbReference>
<proteinExistence type="predicted"/>
<dbReference type="EnsemblMetazoa" id="G3282.11">
    <property type="protein sequence ID" value="G3282.11:cds"/>
    <property type="gene ID" value="G3282"/>
</dbReference>
<dbReference type="Proteomes" id="UP000005408">
    <property type="component" value="Unassembled WGS sequence"/>
</dbReference>
<dbReference type="RefSeq" id="XP_019930790.1">
    <property type="nucleotide sequence ID" value="XM_020075231.3"/>
</dbReference>
<evidence type="ECO:0000259" key="6">
    <source>
        <dbReference type="PROSITE" id="PS50262"/>
    </source>
</evidence>
<accession>A0A8W8MHI6</accession>
<feature type="transmembrane region" description="Helical" evidence="5">
    <location>
        <begin position="121"/>
        <end position="141"/>
    </location>
</feature>
<dbReference type="RefSeq" id="XP_011455625.1">
    <property type="nucleotide sequence ID" value="XM_011457323.4"/>
</dbReference>
<reference evidence="7" key="1">
    <citation type="submission" date="2022-08" db="UniProtKB">
        <authorList>
            <consortium name="EnsemblMetazoa"/>
        </authorList>
    </citation>
    <scope>IDENTIFICATION</scope>
    <source>
        <strain evidence="7">05x7-T-G4-1.051#20</strain>
    </source>
</reference>
<dbReference type="EnsemblMetazoa" id="G3282.6">
    <property type="protein sequence ID" value="G3282.6:cds"/>
    <property type="gene ID" value="G3282"/>
</dbReference>
<evidence type="ECO:0000256" key="3">
    <source>
        <dbReference type="ARBA" id="ARBA00022989"/>
    </source>
</evidence>
<feature type="transmembrane region" description="Helical" evidence="5">
    <location>
        <begin position="162"/>
        <end position="179"/>
    </location>
</feature>
<dbReference type="GeneID" id="105348058"/>
<dbReference type="EnsemblMetazoa" id="G3282.5">
    <property type="protein sequence ID" value="G3282.5:cds"/>
    <property type="gene ID" value="G3282"/>
</dbReference>
<dbReference type="EnsemblMetazoa" id="G3282.3">
    <property type="protein sequence ID" value="G3282.3:cds"/>
    <property type="gene ID" value="G3282"/>
</dbReference>
<dbReference type="RefSeq" id="XP_011455624.1">
    <property type="nucleotide sequence ID" value="XM_011457322.4"/>
</dbReference>